<accession>M7NDD8</accession>
<feature type="region of interest" description="Disordered" evidence="1">
    <location>
        <begin position="54"/>
        <end position="81"/>
    </location>
</feature>
<evidence type="ECO:0000313" key="2">
    <source>
        <dbReference type="EMBL" id="EMQ99814.1"/>
    </source>
</evidence>
<evidence type="ECO:0000256" key="1">
    <source>
        <dbReference type="SAM" id="MobiDB-lite"/>
    </source>
</evidence>
<dbReference type="RefSeq" id="WP_007270121.1">
    <property type="nucleotide sequence ID" value="NZ_AOCK01000002.1"/>
</dbReference>
<dbReference type="PATRIC" id="fig|1276920.7.peg.919"/>
<dbReference type="AlphaFoldDB" id="M7NDD8"/>
<organism evidence="2 3">
    <name type="scientific">Paeniglutamicibacter gangotriensis Lz1y</name>
    <dbReference type="NCBI Taxonomy" id="1276920"/>
    <lineage>
        <taxon>Bacteria</taxon>
        <taxon>Bacillati</taxon>
        <taxon>Actinomycetota</taxon>
        <taxon>Actinomycetes</taxon>
        <taxon>Micrococcales</taxon>
        <taxon>Micrococcaceae</taxon>
        <taxon>Paeniglutamicibacter</taxon>
    </lineage>
</organism>
<dbReference type="STRING" id="1276920.ADIAG_00917"/>
<comment type="caution">
    <text evidence="2">The sequence shown here is derived from an EMBL/GenBank/DDBJ whole genome shotgun (WGS) entry which is preliminary data.</text>
</comment>
<gene>
    <name evidence="2" type="ORF">ADIAG_00917</name>
</gene>
<reference evidence="2 3" key="1">
    <citation type="journal article" date="2013" name="Genome Announc.">
        <title>Draft Genome Sequence of Arthrobacter gangotriensis Strain Lz1yT, Isolated from a Penguin Rookery Soil Sample Collected in Antarctica, near the Indian Station Dakshin Gangotri.</title>
        <authorList>
            <person name="Shivaji S."/>
            <person name="Ara S."/>
            <person name="Bandi S."/>
            <person name="Singh A."/>
            <person name="Kumar Pinnaka A."/>
        </authorList>
    </citation>
    <scope>NUCLEOTIDE SEQUENCE [LARGE SCALE GENOMIC DNA]</scope>
    <source>
        <strain evidence="2 3">Lz1y</strain>
    </source>
</reference>
<sequence length="81" mass="8416">MSTTPRNPEPKRDDQFTSRDAAAGAVFSAAESFDYTGKPGDFDPFQDAELIFTQAPEAAGSDAEAGSSRSPAQRGPCSDGG</sequence>
<keyword evidence="3" id="KW-1185">Reference proteome</keyword>
<dbReference type="Proteomes" id="UP000012015">
    <property type="component" value="Unassembled WGS sequence"/>
</dbReference>
<dbReference type="EMBL" id="AOCK01000002">
    <property type="protein sequence ID" value="EMQ99814.1"/>
    <property type="molecule type" value="Genomic_DNA"/>
</dbReference>
<feature type="compositionally biased region" description="Low complexity" evidence="1">
    <location>
        <begin position="57"/>
        <end position="70"/>
    </location>
</feature>
<proteinExistence type="predicted"/>
<name>M7NDD8_9MICC</name>
<evidence type="ECO:0000313" key="3">
    <source>
        <dbReference type="Proteomes" id="UP000012015"/>
    </source>
</evidence>
<protein>
    <submittedName>
        <fullName evidence="2">Uncharacterized protein</fullName>
    </submittedName>
</protein>